<evidence type="ECO:0000256" key="2">
    <source>
        <dbReference type="ARBA" id="ARBA00022448"/>
    </source>
</evidence>
<dbReference type="Gene3D" id="1.10.3080.10">
    <property type="entry name" value="Clc chloride channel"/>
    <property type="match status" value="1"/>
</dbReference>
<keyword evidence="2" id="KW-0813">Transport</keyword>
<feature type="transmembrane region" description="Helical" evidence="10">
    <location>
        <begin position="332"/>
        <end position="351"/>
    </location>
</feature>
<comment type="subcellular location">
    <subcellularLocation>
        <location evidence="1">Membrane</location>
        <topology evidence="1">Multi-pass membrane protein</topology>
    </subcellularLocation>
</comment>
<feature type="transmembrane region" description="Helical" evidence="10">
    <location>
        <begin position="52"/>
        <end position="76"/>
    </location>
</feature>
<dbReference type="SUPFAM" id="SSF81340">
    <property type="entry name" value="Clc chloride channel"/>
    <property type="match status" value="1"/>
</dbReference>
<proteinExistence type="predicted"/>
<evidence type="ECO:0000256" key="7">
    <source>
        <dbReference type="ARBA" id="ARBA00023173"/>
    </source>
</evidence>
<accession>A0ABQ5JML3</accession>
<keyword evidence="9" id="KW-0407">Ion channel</keyword>
<evidence type="ECO:0000256" key="6">
    <source>
        <dbReference type="ARBA" id="ARBA00023136"/>
    </source>
</evidence>
<feature type="transmembrane region" description="Helical" evidence="10">
    <location>
        <begin position="300"/>
        <end position="320"/>
    </location>
</feature>
<dbReference type="PRINTS" id="PR00762">
    <property type="entry name" value="CLCHANNEL"/>
</dbReference>
<feature type="transmembrane region" description="Helical" evidence="10">
    <location>
        <begin position="222"/>
        <end position="240"/>
    </location>
</feature>
<protein>
    <submittedName>
        <fullName evidence="11">Chloride channel protein</fullName>
    </submittedName>
</protein>
<evidence type="ECO:0000313" key="11">
    <source>
        <dbReference type="EMBL" id="GKT05410.1"/>
    </source>
</evidence>
<dbReference type="RefSeq" id="WP_407882666.1">
    <property type="nucleotide sequence ID" value="NZ_BQXO01000002.1"/>
</dbReference>
<dbReference type="InterPro" id="IPR014743">
    <property type="entry name" value="Cl-channel_core"/>
</dbReference>
<keyword evidence="12" id="KW-1185">Reference proteome</keyword>
<dbReference type="InterPro" id="IPR050368">
    <property type="entry name" value="ClC-type_chloride_channel"/>
</dbReference>
<feature type="transmembrane region" description="Helical" evidence="10">
    <location>
        <begin position="9"/>
        <end position="32"/>
    </location>
</feature>
<evidence type="ECO:0000256" key="1">
    <source>
        <dbReference type="ARBA" id="ARBA00004141"/>
    </source>
</evidence>
<evidence type="ECO:0000256" key="10">
    <source>
        <dbReference type="SAM" id="Phobius"/>
    </source>
</evidence>
<keyword evidence="5" id="KW-0406">Ion transport</keyword>
<dbReference type="Proteomes" id="UP001628078">
    <property type="component" value="Unassembled WGS sequence"/>
</dbReference>
<feature type="transmembrane region" description="Helical" evidence="10">
    <location>
        <begin position="261"/>
        <end position="280"/>
    </location>
</feature>
<keyword evidence="4 10" id="KW-1133">Transmembrane helix</keyword>
<name>A0ABQ5JML3_9LACO</name>
<feature type="transmembrane region" description="Helical" evidence="10">
    <location>
        <begin position="390"/>
        <end position="411"/>
    </location>
</feature>
<keyword evidence="3 10" id="KW-0812">Transmembrane</keyword>
<feature type="transmembrane region" description="Helical" evidence="10">
    <location>
        <begin position="154"/>
        <end position="179"/>
    </location>
</feature>
<evidence type="ECO:0000256" key="5">
    <source>
        <dbReference type="ARBA" id="ARBA00023065"/>
    </source>
</evidence>
<dbReference type="PANTHER" id="PTHR43427">
    <property type="entry name" value="CHLORIDE CHANNEL PROTEIN CLC-E"/>
    <property type="match status" value="1"/>
</dbReference>
<keyword evidence="7" id="KW-0869">Chloride channel</keyword>
<comment type="caution">
    <text evidence="11">The sequence shown here is derived from an EMBL/GenBank/DDBJ whole genome shotgun (WGS) entry which is preliminary data.</text>
</comment>
<organism evidence="11 12">
    <name type="scientific">Furfurilactobacillus curtus</name>
    <dbReference type="NCBI Taxonomy" id="1746200"/>
    <lineage>
        <taxon>Bacteria</taxon>
        <taxon>Bacillati</taxon>
        <taxon>Bacillota</taxon>
        <taxon>Bacilli</taxon>
        <taxon>Lactobacillales</taxon>
        <taxon>Lactobacillaceae</taxon>
        <taxon>Furfurilactobacillus</taxon>
    </lineage>
</organism>
<keyword evidence="8" id="KW-0868">Chloride</keyword>
<evidence type="ECO:0000313" key="12">
    <source>
        <dbReference type="Proteomes" id="UP001628078"/>
    </source>
</evidence>
<dbReference type="PANTHER" id="PTHR43427:SF6">
    <property type="entry name" value="CHLORIDE CHANNEL PROTEIN CLC-E"/>
    <property type="match status" value="1"/>
</dbReference>
<evidence type="ECO:0000256" key="8">
    <source>
        <dbReference type="ARBA" id="ARBA00023214"/>
    </source>
</evidence>
<dbReference type="Pfam" id="PF00654">
    <property type="entry name" value="Voltage_CLC"/>
    <property type="match status" value="1"/>
</dbReference>
<gene>
    <name evidence="11" type="ORF">JCM31185_06990</name>
</gene>
<evidence type="ECO:0000256" key="4">
    <source>
        <dbReference type="ARBA" id="ARBA00022989"/>
    </source>
</evidence>
<evidence type="ECO:0000256" key="9">
    <source>
        <dbReference type="ARBA" id="ARBA00023303"/>
    </source>
</evidence>
<feature type="transmembrane region" description="Helical" evidence="10">
    <location>
        <begin position="191"/>
        <end position="216"/>
    </location>
</feature>
<evidence type="ECO:0000256" key="3">
    <source>
        <dbReference type="ARBA" id="ARBA00022692"/>
    </source>
</evidence>
<dbReference type="InterPro" id="IPR001807">
    <property type="entry name" value="ClC"/>
</dbReference>
<sequence length="420" mass="44776">MNKQREQGIIAISTLGLGLLIGIGALTLGSFLDLIEHVFLSFEENALYPAAIFISPVHRLISLVLGGGIATILWWYSSVHFKPVVGISDGVAGKRMPIPATLVDVFTQIFYVATGAPVGREVAPRQLGALIAQTWIDGLKKFRHIQVSEDDRQLLIASAAGAGFAGIYIAPITGMLFCVEILLKKVTKRTVVVSLTMSTVAMLMGSLLRGFGPYYLVGRTKFTVASLPVVIILAPLCGITGAYFRQAFQWAGRTRATKQRILWQLPVISLVTGLIAMYFPQIMGNGRALAEAAFHSQTSAMTSLLLVGAVAKAFVTVFTLKSGASGGTLTPSISLGAVLGMLVGFIASLFIPGIQIWQYAVIGAASLLATSQQAPLMALFMVFEVCHLNYSAFLPLGVGISLALATGNFVLKRTRPVTSK</sequence>
<keyword evidence="6 10" id="KW-0472">Membrane</keyword>
<dbReference type="EMBL" id="BQXO01000002">
    <property type="protein sequence ID" value="GKT05410.1"/>
    <property type="molecule type" value="Genomic_DNA"/>
</dbReference>
<reference evidence="11 12" key="1">
    <citation type="submission" date="2022-03" db="EMBL/GenBank/DDBJ databases">
        <title>Draft genome sequence of Furfurilactobacillus curtus JCM 31185.</title>
        <authorList>
            <person name="Suzuki S."/>
            <person name="Endo A."/>
            <person name="Kajikawa A."/>
        </authorList>
    </citation>
    <scope>NUCLEOTIDE SEQUENCE [LARGE SCALE GENOMIC DNA]</scope>
    <source>
        <strain evidence="11 12">JCM 31185</strain>
    </source>
</reference>